<dbReference type="EMBL" id="AP003759">
    <property type="protein sequence ID" value="BAC79553.1"/>
    <property type="molecule type" value="Genomic_DNA"/>
</dbReference>
<feature type="region of interest" description="Disordered" evidence="1">
    <location>
        <begin position="50"/>
        <end position="69"/>
    </location>
</feature>
<reference evidence="4" key="4">
    <citation type="journal article" date="2008" name="Nucleic Acids Res.">
        <title>The rice annotation project database (RAP-DB): 2008 update.</title>
        <authorList>
            <consortium name="The rice annotation project (RAP)"/>
        </authorList>
    </citation>
    <scope>GENOME REANNOTATION</scope>
    <source>
        <strain evidence="4">cv. Nipponbare</strain>
    </source>
</reference>
<dbReference type="AlphaFoldDB" id="Q7XIV0"/>
<name>Q7XIV0_ORYSJ</name>
<reference evidence="2" key="1">
    <citation type="submission" date="2001-06" db="EMBL/GenBank/DDBJ databases">
        <title>Oryza sativa nipponbare(GA3) genomic DNA, chromosome 7, BAC clone:OJ1567_G09.</title>
        <authorList>
            <person name="Sasaki T."/>
            <person name="Matsumoto T."/>
            <person name="Yamamoto K."/>
        </authorList>
    </citation>
    <scope>NUCLEOTIDE SEQUENCE</scope>
</reference>
<accession>Q7XIV0</accession>
<gene>
    <name evidence="2" type="primary">OJ1567_G09.104</name>
    <name evidence="3" type="synonym">P0585H11.119</name>
</gene>
<reference evidence="4" key="3">
    <citation type="journal article" date="2005" name="Nature">
        <title>The map-based sequence of the rice genome.</title>
        <authorList>
            <consortium name="International rice genome sequencing project (IRGSP)"/>
            <person name="Matsumoto T."/>
            <person name="Wu J."/>
            <person name="Kanamori H."/>
            <person name="Katayose Y."/>
            <person name="Fujisawa M."/>
            <person name="Namiki N."/>
            <person name="Mizuno H."/>
            <person name="Yamamoto K."/>
            <person name="Antonio B.A."/>
            <person name="Baba T."/>
            <person name="Sakata K."/>
            <person name="Nagamura Y."/>
            <person name="Aoki H."/>
            <person name="Arikawa K."/>
            <person name="Arita K."/>
            <person name="Bito T."/>
            <person name="Chiden Y."/>
            <person name="Fujitsuka N."/>
            <person name="Fukunaka R."/>
            <person name="Hamada M."/>
            <person name="Harada C."/>
            <person name="Hayashi A."/>
            <person name="Hijishita S."/>
            <person name="Honda M."/>
            <person name="Hosokawa S."/>
            <person name="Ichikawa Y."/>
            <person name="Idonuma A."/>
            <person name="Iijima M."/>
            <person name="Ikeda M."/>
            <person name="Ikeno M."/>
            <person name="Ito K."/>
            <person name="Ito S."/>
            <person name="Ito T."/>
            <person name="Ito Y."/>
            <person name="Ito Y."/>
            <person name="Iwabuchi A."/>
            <person name="Kamiya K."/>
            <person name="Karasawa W."/>
            <person name="Kurita K."/>
            <person name="Katagiri S."/>
            <person name="Kikuta A."/>
            <person name="Kobayashi H."/>
            <person name="Kobayashi N."/>
            <person name="Machita K."/>
            <person name="Maehara T."/>
            <person name="Masukawa M."/>
            <person name="Mizubayashi T."/>
            <person name="Mukai Y."/>
            <person name="Nagasaki H."/>
            <person name="Nagata Y."/>
            <person name="Naito S."/>
            <person name="Nakashima M."/>
            <person name="Nakama Y."/>
            <person name="Nakamichi Y."/>
            <person name="Nakamura M."/>
            <person name="Meguro A."/>
            <person name="Negishi M."/>
            <person name="Ohta I."/>
            <person name="Ohta T."/>
            <person name="Okamoto M."/>
            <person name="Ono N."/>
            <person name="Saji S."/>
            <person name="Sakaguchi M."/>
            <person name="Sakai K."/>
            <person name="Shibata M."/>
            <person name="Shimokawa T."/>
            <person name="Song J."/>
            <person name="Takazaki Y."/>
            <person name="Terasawa K."/>
            <person name="Tsugane M."/>
            <person name="Tsuji K."/>
            <person name="Ueda S."/>
            <person name="Waki K."/>
            <person name="Yamagata H."/>
            <person name="Yamamoto M."/>
            <person name="Yamamoto S."/>
            <person name="Yamane H."/>
            <person name="Yoshiki S."/>
            <person name="Yoshihara R."/>
            <person name="Yukawa K."/>
            <person name="Zhong H."/>
            <person name="Yano M."/>
            <person name="Yuan Q."/>
            <person name="Ouyang S."/>
            <person name="Liu J."/>
            <person name="Jones K.M."/>
            <person name="Gansberger K."/>
            <person name="Moffat K."/>
            <person name="Hill J."/>
            <person name="Bera J."/>
            <person name="Fadrosh D."/>
            <person name="Jin S."/>
            <person name="Johri S."/>
            <person name="Kim M."/>
            <person name="Overton L."/>
            <person name="Reardon M."/>
            <person name="Tsitrin T."/>
            <person name="Vuong H."/>
            <person name="Weaver B."/>
            <person name="Ciecko A."/>
            <person name="Tallon L."/>
            <person name="Jackson J."/>
            <person name="Pai G."/>
            <person name="Aken S.V."/>
            <person name="Utterback T."/>
            <person name="Reidmuller S."/>
            <person name="Feldblyum T."/>
            <person name="Hsiao J."/>
            <person name="Zismann V."/>
            <person name="Iobst S."/>
            <person name="de Vazeille A.R."/>
            <person name="Buell C.R."/>
            <person name="Ying K."/>
            <person name="Li Y."/>
            <person name="Lu T."/>
            <person name="Huang Y."/>
            <person name="Zhao Q."/>
            <person name="Feng Q."/>
            <person name="Zhang L."/>
            <person name="Zhu J."/>
            <person name="Weng Q."/>
            <person name="Mu J."/>
            <person name="Lu Y."/>
            <person name="Fan D."/>
            <person name="Liu Y."/>
            <person name="Guan J."/>
            <person name="Zhang Y."/>
            <person name="Yu S."/>
            <person name="Liu X."/>
            <person name="Zhang Y."/>
            <person name="Hong G."/>
            <person name="Han B."/>
            <person name="Choisne N."/>
            <person name="Demange N."/>
            <person name="Orjeda G."/>
            <person name="Samain S."/>
            <person name="Cattolico L."/>
            <person name="Pelletier E."/>
            <person name="Couloux A."/>
            <person name="Segurens B."/>
            <person name="Wincker P."/>
            <person name="D'Hont A."/>
            <person name="Scarpelli C."/>
            <person name="Weissenbach J."/>
            <person name="Salanoubat M."/>
            <person name="Quetier F."/>
            <person name="Yu Y."/>
            <person name="Kim H.R."/>
            <person name="Rambo T."/>
            <person name="Currie J."/>
            <person name="Collura K."/>
            <person name="Luo M."/>
            <person name="Yang T."/>
            <person name="Ammiraju J.S.S."/>
            <person name="Engler F."/>
            <person name="Soderlund C."/>
            <person name="Wing R.A."/>
            <person name="Palmer L.E."/>
            <person name="de la Bastide M."/>
            <person name="Spiegel L."/>
            <person name="Nascimento L."/>
            <person name="Zutavern T."/>
            <person name="O'Shaughnessy A."/>
            <person name="Dike S."/>
            <person name="Dedhia N."/>
            <person name="Preston R."/>
            <person name="Balija V."/>
            <person name="McCombie W.R."/>
            <person name="Chow T."/>
            <person name="Chen H."/>
            <person name="Chung M."/>
            <person name="Chen C."/>
            <person name="Shaw J."/>
            <person name="Wu H."/>
            <person name="Hsiao K."/>
            <person name="Chao Y."/>
            <person name="Chu M."/>
            <person name="Cheng C."/>
            <person name="Hour A."/>
            <person name="Lee P."/>
            <person name="Lin S."/>
            <person name="Lin Y."/>
            <person name="Liou J."/>
            <person name="Liu S."/>
            <person name="Hsing Y."/>
            <person name="Raghuvanshi S."/>
            <person name="Mohanty A."/>
            <person name="Bharti A.K."/>
            <person name="Gaur A."/>
            <person name="Gupta V."/>
            <person name="Kumar D."/>
            <person name="Ravi V."/>
            <person name="Vij S."/>
            <person name="Kapur A."/>
            <person name="Khurana P."/>
            <person name="Khurana P."/>
            <person name="Khurana J.P."/>
            <person name="Tyagi A.K."/>
            <person name="Gaikwad K."/>
            <person name="Singh A."/>
            <person name="Dalal V."/>
            <person name="Srivastava S."/>
            <person name="Dixit A."/>
            <person name="Pal A.K."/>
            <person name="Ghazi I.A."/>
            <person name="Yadav M."/>
            <person name="Pandit A."/>
            <person name="Bhargava A."/>
            <person name="Sureshbabu K."/>
            <person name="Batra K."/>
            <person name="Sharma T.R."/>
            <person name="Mohapatra T."/>
            <person name="Singh N.K."/>
            <person name="Messing J."/>
            <person name="Nelson A.B."/>
            <person name="Fuks G."/>
            <person name="Kavchok S."/>
            <person name="Keizer G."/>
            <person name="Linton E."/>
            <person name="Llaca V."/>
            <person name="Song R."/>
            <person name="Tanyolac B."/>
            <person name="Young S."/>
            <person name="Ho-Il K."/>
            <person name="Hahn J.H."/>
            <person name="Sangsakoo G."/>
            <person name="Vanavichit A."/>
            <person name="de Mattos Luiz.A.T."/>
            <person name="Zimmer P.D."/>
            <person name="Malone G."/>
            <person name="Dellagostin O."/>
            <person name="de Oliveira A.C."/>
            <person name="Bevan M."/>
            <person name="Bancroft I."/>
            <person name="Minx P."/>
            <person name="Cordum H."/>
            <person name="Wilson R."/>
            <person name="Cheng Z."/>
            <person name="Jin W."/>
            <person name="Jiang J."/>
            <person name="Leong S.A."/>
            <person name="Iwama H."/>
            <person name="Gojobori T."/>
            <person name="Itoh T."/>
            <person name="Niimura Y."/>
            <person name="Fujii Y."/>
            <person name="Habara T."/>
            <person name="Sakai H."/>
            <person name="Sato Y."/>
            <person name="Wilson G."/>
            <person name="Kumar K."/>
            <person name="McCouch S."/>
            <person name="Juretic N."/>
            <person name="Hoen D."/>
            <person name="Wright S."/>
            <person name="Bruskiewich R."/>
            <person name="Bureau T."/>
            <person name="Miyao A."/>
            <person name="Hirochika H."/>
            <person name="Nishikawa T."/>
            <person name="Kadowaki K."/>
            <person name="Sugiura M."/>
            <person name="Burr B."/>
            <person name="Sasaki T."/>
        </authorList>
    </citation>
    <scope>NUCLEOTIDE SEQUENCE [LARGE SCALE GENOMIC DNA]</scope>
    <source>
        <strain evidence="4">cv. Nipponbare</strain>
    </source>
</reference>
<reference evidence="3" key="2">
    <citation type="submission" date="2001-11" db="EMBL/GenBank/DDBJ databases">
        <title>Oryza sativa nipponbare(GA3) genomic DNA, chromosome 7, PAC clone:P0585H11.</title>
        <authorList>
            <person name="Sasaki T."/>
            <person name="Matsumoto T."/>
            <person name="Yamamoto K."/>
        </authorList>
    </citation>
    <scope>NUCLEOTIDE SEQUENCE</scope>
</reference>
<protein>
    <submittedName>
        <fullName evidence="2">Uncharacterized protein</fullName>
    </submittedName>
</protein>
<evidence type="ECO:0000256" key="1">
    <source>
        <dbReference type="SAM" id="MobiDB-lite"/>
    </source>
</evidence>
<proteinExistence type="predicted"/>
<evidence type="ECO:0000313" key="2">
    <source>
        <dbReference type="EMBL" id="BAC79553.1"/>
    </source>
</evidence>
<sequence length="101" mass="10657">MRQPLLPSPLHLSFSLSSLSQSARAAREEQLHGRRPAGAGGLGRSCARAASDGGWAGGRRPAGEELGGDRLRHVGREEVARLVGSLSRSAADDVYANDLRI</sequence>
<dbReference type="Proteomes" id="UP000000763">
    <property type="component" value="Chromosome 7"/>
</dbReference>
<dbReference type="EMBL" id="AP004342">
    <property type="protein sequence ID" value="BAD30631.1"/>
    <property type="molecule type" value="Genomic_DNA"/>
</dbReference>
<evidence type="ECO:0000313" key="3">
    <source>
        <dbReference type="EMBL" id="BAD30631.1"/>
    </source>
</evidence>
<evidence type="ECO:0000313" key="4">
    <source>
        <dbReference type="Proteomes" id="UP000000763"/>
    </source>
</evidence>
<organism evidence="2 4">
    <name type="scientific">Oryza sativa subsp. japonica</name>
    <name type="common">Rice</name>
    <dbReference type="NCBI Taxonomy" id="39947"/>
    <lineage>
        <taxon>Eukaryota</taxon>
        <taxon>Viridiplantae</taxon>
        <taxon>Streptophyta</taxon>
        <taxon>Embryophyta</taxon>
        <taxon>Tracheophyta</taxon>
        <taxon>Spermatophyta</taxon>
        <taxon>Magnoliopsida</taxon>
        <taxon>Liliopsida</taxon>
        <taxon>Poales</taxon>
        <taxon>Poaceae</taxon>
        <taxon>BOP clade</taxon>
        <taxon>Oryzoideae</taxon>
        <taxon>Oryzeae</taxon>
        <taxon>Oryzinae</taxon>
        <taxon>Oryza</taxon>
        <taxon>Oryza sativa</taxon>
    </lineage>
</organism>
<feature type="region of interest" description="Disordered" evidence="1">
    <location>
        <begin position="25"/>
        <end position="44"/>
    </location>
</feature>